<protein>
    <submittedName>
        <fullName evidence="1">Uncharacterized protein</fullName>
    </submittedName>
</protein>
<name>A7NRR5_ROSCS</name>
<evidence type="ECO:0000313" key="2">
    <source>
        <dbReference type="Proteomes" id="UP000000263"/>
    </source>
</evidence>
<dbReference type="EMBL" id="CP000804">
    <property type="protein sequence ID" value="ABU60261.1"/>
    <property type="molecule type" value="Genomic_DNA"/>
</dbReference>
<dbReference type="AlphaFoldDB" id="A7NRR5"/>
<dbReference type="eggNOG" id="ENOG5032MM8">
    <property type="taxonomic scope" value="Bacteria"/>
</dbReference>
<dbReference type="Proteomes" id="UP000000263">
    <property type="component" value="Chromosome"/>
</dbReference>
<dbReference type="HOGENOM" id="CLU_1474529_0_0_0"/>
<accession>A7NRR5</accession>
<organism evidence="1 2">
    <name type="scientific">Roseiflexus castenholzii (strain DSM 13941 / HLO8)</name>
    <dbReference type="NCBI Taxonomy" id="383372"/>
    <lineage>
        <taxon>Bacteria</taxon>
        <taxon>Bacillati</taxon>
        <taxon>Chloroflexota</taxon>
        <taxon>Chloroflexia</taxon>
        <taxon>Chloroflexales</taxon>
        <taxon>Roseiflexineae</taxon>
        <taxon>Roseiflexaceae</taxon>
        <taxon>Roseiflexus</taxon>
    </lineage>
</organism>
<proteinExistence type="predicted"/>
<dbReference type="KEGG" id="rca:Rcas_4234"/>
<sequence length="219" mass="25458">MIAVCANDERSTTMNTNIDEVLLSSSVKVKKYCELEKAQDREGIANFILERFTERYITPIESTDKEQKHGFCTMAICCLMIEALESFWQGWEDTTRKSKKAFCKFFQRCSRNNLALGEFSNKAEDFYTGVRCGILHQAETTNGWRIRRKGPLYDPEQNIINATAFHRELQKALEAYCEELRQADWNAPIWNNLRRKMDKVIENCELPKADNQTQSTQCV</sequence>
<evidence type="ECO:0000313" key="1">
    <source>
        <dbReference type="EMBL" id="ABU60261.1"/>
    </source>
</evidence>
<keyword evidence="2" id="KW-1185">Reference proteome</keyword>
<reference evidence="1 2" key="1">
    <citation type="submission" date="2007-08" db="EMBL/GenBank/DDBJ databases">
        <title>Complete sequence of Roseiflexus castenholzii DSM 13941.</title>
        <authorList>
            <consortium name="US DOE Joint Genome Institute"/>
            <person name="Copeland A."/>
            <person name="Lucas S."/>
            <person name="Lapidus A."/>
            <person name="Barry K."/>
            <person name="Glavina del Rio T."/>
            <person name="Dalin E."/>
            <person name="Tice H."/>
            <person name="Pitluck S."/>
            <person name="Thompson L.S."/>
            <person name="Brettin T."/>
            <person name="Bruce D."/>
            <person name="Detter J.C."/>
            <person name="Han C."/>
            <person name="Tapia R."/>
            <person name="Schmutz J."/>
            <person name="Larimer F."/>
            <person name="Land M."/>
            <person name="Hauser L."/>
            <person name="Kyrpides N."/>
            <person name="Mikhailova N."/>
            <person name="Bryant D.A."/>
            <person name="Hanada S."/>
            <person name="Tsukatani Y."/>
            <person name="Richardson P."/>
        </authorList>
    </citation>
    <scope>NUCLEOTIDE SEQUENCE [LARGE SCALE GENOMIC DNA]</scope>
    <source>
        <strain evidence="2">DSM 13941 / HLO8</strain>
    </source>
</reference>
<gene>
    <name evidence="1" type="ordered locus">Rcas_4234</name>
</gene>